<evidence type="ECO:0000256" key="8">
    <source>
        <dbReference type="ARBA" id="ARBA00022840"/>
    </source>
</evidence>
<dbReference type="Gene3D" id="3.40.50.1000">
    <property type="entry name" value="HAD superfamily/HAD-like"/>
    <property type="match status" value="1"/>
</dbReference>
<keyword evidence="8 14" id="KW-0067">ATP-binding</keyword>
<comment type="subcellular location">
    <subcellularLocation>
        <location evidence="1">Cell membrane</location>
        <topology evidence="1">Multi-pass membrane protein</topology>
    </subcellularLocation>
</comment>
<evidence type="ECO:0000256" key="4">
    <source>
        <dbReference type="ARBA" id="ARBA00022553"/>
    </source>
</evidence>
<dbReference type="InterPro" id="IPR023299">
    <property type="entry name" value="ATPase_P-typ_cyto_dom_N"/>
</dbReference>
<dbReference type="NCBIfam" id="TIGR01512">
    <property type="entry name" value="ATPase-IB2_Cd"/>
    <property type="match status" value="1"/>
</dbReference>
<reference evidence="16" key="1">
    <citation type="submission" date="2021-04" db="EMBL/GenBank/DDBJ databases">
        <title>Isolation and polyphasic classification of algal microorganism.</title>
        <authorList>
            <person name="Wang S."/>
        </authorList>
    </citation>
    <scope>NUCLEOTIDE SEQUENCE</scope>
    <source>
        <strain evidence="16">720a</strain>
    </source>
</reference>
<evidence type="ECO:0000313" key="16">
    <source>
        <dbReference type="EMBL" id="MBR7795233.1"/>
    </source>
</evidence>
<evidence type="ECO:0000256" key="5">
    <source>
        <dbReference type="ARBA" id="ARBA00022692"/>
    </source>
</evidence>
<dbReference type="PRINTS" id="PR00119">
    <property type="entry name" value="CATATPASE"/>
</dbReference>
<feature type="domain" description="P-type ATPase A" evidence="15">
    <location>
        <begin position="137"/>
        <end position="238"/>
    </location>
</feature>
<proteinExistence type="inferred from homology"/>
<evidence type="ECO:0000256" key="9">
    <source>
        <dbReference type="ARBA" id="ARBA00022842"/>
    </source>
</evidence>
<evidence type="ECO:0000256" key="6">
    <source>
        <dbReference type="ARBA" id="ARBA00022723"/>
    </source>
</evidence>
<keyword evidence="7 14" id="KW-0547">Nucleotide-binding</keyword>
<evidence type="ECO:0000256" key="2">
    <source>
        <dbReference type="ARBA" id="ARBA00006024"/>
    </source>
</evidence>
<evidence type="ECO:0000256" key="1">
    <source>
        <dbReference type="ARBA" id="ARBA00004651"/>
    </source>
</evidence>
<sequence length="638" mass="69787">MTAETNTWNSPMKQPAKASFIINKLKEHKELIAALLSGILILFTWTFESYISYQLWVTLHLIAFTIGGYAKAKEGITETLHNKELNVEMLMILAAIGSAAIGYWTEGAVLIFIFALSGALETYTMNKSHKEIASLMELQPEEALLIKDDRREVVPVSSLHVDDLIYVRAGERIPVDGTIVQGNTSIDESAITGESIPVYKANNADVFAGTIALDGSISIQVTKPANETLFQKIVQMIQSAKNEKSPSQLFIEKFEGVYVKAVLAAVAIMMIIPYLIFGWTLQDSIYRAMILLVVASPCALVASIMPATLSAISNSAKSGVLFKGGVHIENISHIRAIALDKTGTLTNGKPEVTDFYVHPEHDKQTILSTAMAMEQESTHPLAKAIIRFCQEQHVTITSEIDNVTTLAGNGIAAMIDEEKWELGKPDYIGEDKFFADRANKLAEEGKTVVFVKKKDQIVALFGMKDTVRKDSIKAIKQLKKQGIYTVMLTGDHELTAKAIASEAKIDRYVANCMPDEKLEQVKKMRSEFSNVAMVGDGINDGPALATANVGIAMGEGTDVALETADVVLMKNNLSKITNAITLSKKMNKIVKQNIVFSLTVIILLILSNFMQILDLPLGVIGHEGSTILVILNGLRLLK</sequence>
<dbReference type="InterPro" id="IPR023298">
    <property type="entry name" value="ATPase_P-typ_TM_dom_sf"/>
</dbReference>
<evidence type="ECO:0000256" key="11">
    <source>
        <dbReference type="ARBA" id="ARBA00022989"/>
    </source>
</evidence>
<keyword evidence="12" id="KW-0406">Ion transport</keyword>
<dbReference type="CDD" id="cd07551">
    <property type="entry name" value="P-type_ATPase_HM_ZosA_PfeT-like"/>
    <property type="match status" value="1"/>
</dbReference>
<feature type="transmembrane region" description="Helical" evidence="14">
    <location>
        <begin position="594"/>
        <end position="613"/>
    </location>
</feature>
<feature type="transmembrane region" description="Helical" evidence="14">
    <location>
        <begin position="109"/>
        <end position="126"/>
    </location>
</feature>
<dbReference type="Proteomes" id="UP000675284">
    <property type="component" value="Unassembled WGS sequence"/>
</dbReference>
<dbReference type="NCBIfam" id="TIGR01494">
    <property type="entry name" value="ATPase_P-type"/>
    <property type="match status" value="1"/>
</dbReference>
<protein>
    <submittedName>
        <fullName evidence="16">Cadmium-translocating P-type ATPase</fullName>
    </submittedName>
</protein>
<dbReference type="FunFam" id="2.70.150.10:FF:000002">
    <property type="entry name" value="Copper-transporting ATPase 1, putative"/>
    <property type="match status" value="1"/>
</dbReference>
<keyword evidence="10" id="KW-1278">Translocase</keyword>
<dbReference type="NCBIfam" id="TIGR01511">
    <property type="entry name" value="ATPase-IB1_Cu"/>
    <property type="match status" value="1"/>
</dbReference>
<dbReference type="PANTHER" id="PTHR43079">
    <property type="entry name" value="PROBABLE CADMIUM/ZINC-TRANSPORTING ATPASE HMA1"/>
    <property type="match status" value="1"/>
</dbReference>
<feature type="transmembrane region" description="Helical" evidence="14">
    <location>
        <begin position="285"/>
        <end position="309"/>
    </location>
</feature>
<dbReference type="InterPro" id="IPR001757">
    <property type="entry name" value="P_typ_ATPase"/>
</dbReference>
<evidence type="ECO:0000256" key="14">
    <source>
        <dbReference type="RuleBase" id="RU362081"/>
    </source>
</evidence>
<dbReference type="InterPro" id="IPR051949">
    <property type="entry name" value="Cation_Transport_ATPase"/>
</dbReference>
<dbReference type="PROSITE" id="PS01229">
    <property type="entry name" value="COF_2"/>
    <property type="match status" value="1"/>
</dbReference>
<dbReference type="EMBL" id="JAGSOT010000008">
    <property type="protein sequence ID" value="MBR7795233.1"/>
    <property type="molecule type" value="Genomic_DNA"/>
</dbReference>
<organism evidence="16 17">
    <name type="scientific">Virgibacillus salarius</name>
    <dbReference type="NCBI Taxonomy" id="447199"/>
    <lineage>
        <taxon>Bacteria</taxon>
        <taxon>Bacillati</taxon>
        <taxon>Bacillota</taxon>
        <taxon>Bacilli</taxon>
        <taxon>Bacillales</taxon>
        <taxon>Bacillaceae</taxon>
        <taxon>Virgibacillus</taxon>
    </lineage>
</organism>
<dbReference type="SUPFAM" id="SSF56784">
    <property type="entry name" value="HAD-like"/>
    <property type="match status" value="1"/>
</dbReference>
<dbReference type="GO" id="GO:0016887">
    <property type="term" value="F:ATP hydrolysis activity"/>
    <property type="evidence" value="ECO:0007669"/>
    <property type="project" value="InterPro"/>
</dbReference>
<dbReference type="SUPFAM" id="SSF81653">
    <property type="entry name" value="Calcium ATPase, transduction domain A"/>
    <property type="match status" value="1"/>
</dbReference>
<feature type="transmembrane region" description="Helical" evidence="14">
    <location>
        <begin position="257"/>
        <end position="279"/>
    </location>
</feature>
<dbReference type="GO" id="GO:0046872">
    <property type="term" value="F:metal ion binding"/>
    <property type="evidence" value="ECO:0007669"/>
    <property type="project" value="UniProtKB-KW"/>
</dbReference>
<evidence type="ECO:0000256" key="12">
    <source>
        <dbReference type="ARBA" id="ARBA00023065"/>
    </source>
</evidence>
<dbReference type="NCBIfam" id="TIGR01525">
    <property type="entry name" value="ATPase-IB_hvy"/>
    <property type="match status" value="1"/>
</dbReference>
<dbReference type="SFLD" id="SFLDG00002">
    <property type="entry name" value="C1.7:_P-type_atpase_like"/>
    <property type="match status" value="1"/>
</dbReference>
<dbReference type="SUPFAM" id="SSF81665">
    <property type="entry name" value="Calcium ATPase, transmembrane domain M"/>
    <property type="match status" value="1"/>
</dbReference>
<keyword evidence="4" id="KW-0597">Phosphoprotein</keyword>
<keyword evidence="13 14" id="KW-0472">Membrane</keyword>
<keyword evidence="6 14" id="KW-0479">Metal-binding</keyword>
<evidence type="ECO:0000259" key="15">
    <source>
        <dbReference type="Pfam" id="PF00122"/>
    </source>
</evidence>
<gene>
    <name evidence="16" type="primary">cadA</name>
    <name evidence="16" type="ORF">KCX74_04145</name>
</gene>
<dbReference type="SFLD" id="SFLDF00027">
    <property type="entry name" value="p-type_atpase"/>
    <property type="match status" value="1"/>
</dbReference>
<dbReference type="RefSeq" id="WP_026682593.1">
    <property type="nucleotide sequence ID" value="NZ_BAAACY010000067.1"/>
</dbReference>
<dbReference type="InterPro" id="IPR027256">
    <property type="entry name" value="P-typ_ATPase_IB"/>
</dbReference>
<dbReference type="InterPro" id="IPR036412">
    <property type="entry name" value="HAD-like_sf"/>
</dbReference>
<keyword evidence="14" id="KW-1003">Cell membrane</keyword>
<comment type="caution">
    <text evidence="16">The sequence shown here is derived from an EMBL/GenBank/DDBJ whole genome shotgun (WGS) entry which is preliminary data.</text>
</comment>
<dbReference type="Gene3D" id="2.70.150.10">
    <property type="entry name" value="Calcium-transporting ATPase, cytoplasmic transduction domain A"/>
    <property type="match status" value="1"/>
</dbReference>
<keyword evidence="3" id="KW-0813">Transport</keyword>
<evidence type="ECO:0000256" key="7">
    <source>
        <dbReference type="ARBA" id="ARBA00022741"/>
    </source>
</evidence>
<evidence type="ECO:0000256" key="13">
    <source>
        <dbReference type="ARBA" id="ARBA00023136"/>
    </source>
</evidence>
<dbReference type="PANTHER" id="PTHR43079:SF1">
    <property type="entry name" value="CADMIUM_ZINC-TRANSPORTING ATPASE HMA1, CHLOROPLASTIC-RELATED"/>
    <property type="match status" value="1"/>
</dbReference>
<dbReference type="InterPro" id="IPR059000">
    <property type="entry name" value="ATPase_P-type_domA"/>
</dbReference>
<dbReference type="InterPro" id="IPR018303">
    <property type="entry name" value="ATPase_P-typ_P_site"/>
</dbReference>
<dbReference type="GO" id="GO:0019829">
    <property type="term" value="F:ATPase-coupled monoatomic cation transmembrane transporter activity"/>
    <property type="evidence" value="ECO:0007669"/>
    <property type="project" value="InterPro"/>
</dbReference>
<keyword evidence="5 14" id="KW-0812">Transmembrane</keyword>
<dbReference type="AlphaFoldDB" id="A0A941DXF7"/>
<dbReference type="PRINTS" id="PR00941">
    <property type="entry name" value="CDATPASE"/>
</dbReference>
<evidence type="ECO:0000256" key="3">
    <source>
        <dbReference type="ARBA" id="ARBA00022448"/>
    </source>
</evidence>
<dbReference type="PROSITE" id="PS00154">
    <property type="entry name" value="ATPASE_E1_E2"/>
    <property type="match status" value="1"/>
</dbReference>
<keyword evidence="9" id="KW-0460">Magnesium</keyword>
<comment type="similarity">
    <text evidence="2 14">Belongs to the cation transport ATPase (P-type) (TC 3.A.3) family. Type IB subfamily.</text>
</comment>
<dbReference type="Pfam" id="PF00702">
    <property type="entry name" value="Hydrolase"/>
    <property type="match status" value="1"/>
</dbReference>
<evidence type="ECO:0000256" key="10">
    <source>
        <dbReference type="ARBA" id="ARBA00022967"/>
    </source>
</evidence>
<keyword evidence="11 14" id="KW-1133">Transmembrane helix</keyword>
<name>A0A941DXF7_9BACI</name>
<dbReference type="Gene3D" id="3.40.1110.10">
    <property type="entry name" value="Calcium-transporting ATPase, cytoplasmic domain N"/>
    <property type="match status" value="1"/>
</dbReference>
<dbReference type="Pfam" id="PF00122">
    <property type="entry name" value="E1-E2_ATPase"/>
    <property type="match status" value="1"/>
</dbReference>
<accession>A0A941DXF7</accession>
<dbReference type="InterPro" id="IPR023214">
    <property type="entry name" value="HAD_sf"/>
</dbReference>
<dbReference type="InterPro" id="IPR044492">
    <property type="entry name" value="P_typ_ATPase_HD_dom"/>
</dbReference>
<evidence type="ECO:0000313" key="17">
    <source>
        <dbReference type="Proteomes" id="UP000675284"/>
    </source>
</evidence>
<dbReference type="SFLD" id="SFLDS00003">
    <property type="entry name" value="Haloacid_Dehalogenase"/>
    <property type="match status" value="1"/>
</dbReference>
<dbReference type="GO" id="GO:0005524">
    <property type="term" value="F:ATP binding"/>
    <property type="evidence" value="ECO:0007669"/>
    <property type="project" value="UniProtKB-UniRule"/>
</dbReference>
<dbReference type="InterPro" id="IPR008250">
    <property type="entry name" value="ATPase_P-typ_transduc_dom_A_sf"/>
</dbReference>
<dbReference type="GO" id="GO:0005886">
    <property type="term" value="C:plasma membrane"/>
    <property type="evidence" value="ECO:0007669"/>
    <property type="project" value="UniProtKB-SubCell"/>
</dbReference>
<feature type="transmembrane region" description="Helical" evidence="14">
    <location>
        <begin position="31"/>
        <end position="47"/>
    </location>
</feature>
<keyword evidence="17" id="KW-1185">Reference proteome</keyword>